<dbReference type="Proteomes" id="UP001302812">
    <property type="component" value="Unassembled WGS sequence"/>
</dbReference>
<dbReference type="EMBL" id="MU853347">
    <property type="protein sequence ID" value="KAK4111045.1"/>
    <property type="molecule type" value="Genomic_DNA"/>
</dbReference>
<dbReference type="RefSeq" id="XP_064668615.1">
    <property type="nucleotide sequence ID" value="XM_064813109.1"/>
</dbReference>
<reference evidence="2" key="2">
    <citation type="submission" date="2023-05" db="EMBL/GenBank/DDBJ databases">
        <authorList>
            <consortium name="Lawrence Berkeley National Laboratory"/>
            <person name="Steindorff A."/>
            <person name="Hensen N."/>
            <person name="Bonometti L."/>
            <person name="Westerberg I."/>
            <person name="Brannstrom I.O."/>
            <person name="Guillou S."/>
            <person name="Cros-Aarteil S."/>
            <person name="Calhoun S."/>
            <person name="Haridas S."/>
            <person name="Kuo A."/>
            <person name="Mondo S."/>
            <person name="Pangilinan J."/>
            <person name="Riley R."/>
            <person name="Labutti K."/>
            <person name="Andreopoulos B."/>
            <person name="Lipzen A."/>
            <person name="Chen C."/>
            <person name="Yanf M."/>
            <person name="Daum C."/>
            <person name="Ng V."/>
            <person name="Clum A."/>
            <person name="Ohm R."/>
            <person name="Martin F."/>
            <person name="Silar P."/>
            <person name="Natvig D."/>
            <person name="Lalanne C."/>
            <person name="Gautier V."/>
            <person name="Ament-Velasquez S.L."/>
            <person name="Kruys A."/>
            <person name="Hutchinson M.I."/>
            <person name="Powell A.J."/>
            <person name="Barry K."/>
            <person name="Miller A.N."/>
            <person name="Grigoriev I.V."/>
            <person name="Debuchy R."/>
            <person name="Gladieux P."/>
            <person name="Thoren M.H."/>
            <person name="Johannesson H."/>
        </authorList>
    </citation>
    <scope>NUCLEOTIDE SEQUENCE</scope>
    <source>
        <strain evidence="2">CBS 508.74</strain>
    </source>
</reference>
<proteinExistence type="predicted"/>
<protein>
    <recommendedName>
        <fullName evidence="4">Secreted protein</fullName>
    </recommendedName>
</protein>
<sequence length="297" mass="32876">MGFFGTAALLLLGTAAHSGLAQSSATTDPSAASSLSVAELWKLQTTLWDNFLYPANAKQMQSINSTLFAPNIQGRVDITRTFDGAELNTEYIFGLFSDPSQLSLIGVPVSYKIVKFAATDNIAAASTIFTFNATMFGKLLPLNIDTFITFDKDTKQVTQYDATFKWMDFLFAELYGEIGKLIQANSTDQVTAYLTDMMAKTLCSTHSSHCTGTMQQYADSASCYNFLTTQIRFGQTFEMGRNTLFCRMMHAEMLQYRPEVHCPHIGPSGGGMCVDDQTYSEKVLQDYFTNAPFTPRI</sequence>
<name>A0AAN6QIU9_9PEZI</name>
<organism evidence="2 3">
    <name type="scientific">Canariomyces notabilis</name>
    <dbReference type="NCBI Taxonomy" id="2074819"/>
    <lineage>
        <taxon>Eukaryota</taxon>
        <taxon>Fungi</taxon>
        <taxon>Dikarya</taxon>
        <taxon>Ascomycota</taxon>
        <taxon>Pezizomycotina</taxon>
        <taxon>Sordariomycetes</taxon>
        <taxon>Sordariomycetidae</taxon>
        <taxon>Sordariales</taxon>
        <taxon>Chaetomiaceae</taxon>
        <taxon>Canariomyces</taxon>
    </lineage>
</organism>
<dbReference type="AlphaFoldDB" id="A0AAN6QIU9"/>
<evidence type="ECO:0000313" key="2">
    <source>
        <dbReference type="EMBL" id="KAK4111045.1"/>
    </source>
</evidence>
<evidence type="ECO:0000313" key="3">
    <source>
        <dbReference type="Proteomes" id="UP001302812"/>
    </source>
</evidence>
<evidence type="ECO:0000256" key="1">
    <source>
        <dbReference type="SAM" id="SignalP"/>
    </source>
</evidence>
<keyword evidence="3" id="KW-1185">Reference proteome</keyword>
<dbReference type="GeneID" id="89937234"/>
<accession>A0AAN6QIU9</accession>
<keyword evidence="1" id="KW-0732">Signal</keyword>
<feature type="signal peptide" evidence="1">
    <location>
        <begin position="1"/>
        <end position="21"/>
    </location>
</feature>
<evidence type="ECO:0008006" key="4">
    <source>
        <dbReference type="Google" id="ProtNLM"/>
    </source>
</evidence>
<comment type="caution">
    <text evidence="2">The sequence shown here is derived from an EMBL/GenBank/DDBJ whole genome shotgun (WGS) entry which is preliminary data.</text>
</comment>
<gene>
    <name evidence="2" type="ORF">N656DRAFT_755905</name>
</gene>
<reference evidence="2" key="1">
    <citation type="journal article" date="2023" name="Mol. Phylogenet. Evol.">
        <title>Genome-scale phylogeny and comparative genomics of the fungal order Sordariales.</title>
        <authorList>
            <person name="Hensen N."/>
            <person name="Bonometti L."/>
            <person name="Westerberg I."/>
            <person name="Brannstrom I.O."/>
            <person name="Guillou S."/>
            <person name="Cros-Aarteil S."/>
            <person name="Calhoun S."/>
            <person name="Haridas S."/>
            <person name="Kuo A."/>
            <person name="Mondo S."/>
            <person name="Pangilinan J."/>
            <person name="Riley R."/>
            <person name="LaButti K."/>
            <person name="Andreopoulos B."/>
            <person name="Lipzen A."/>
            <person name="Chen C."/>
            <person name="Yan M."/>
            <person name="Daum C."/>
            <person name="Ng V."/>
            <person name="Clum A."/>
            <person name="Steindorff A."/>
            <person name="Ohm R.A."/>
            <person name="Martin F."/>
            <person name="Silar P."/>
            <person name="Natvig D.O."/>
            <person name="Lalanne C."/>
            <person name="Gautier V."/>
            <person name="Ament-Velasquez S.L."/>
            <person name="Kruys A."/>
            <person name="Hutchinson M.I."/>
            <person name="Powell A.J."/>
            <person name="Barry K."/>
            <person name="Miller A.N."/>
            <person name="Grigoriev I.V."/>
            <person name="Debuchy R."/>
            <person name="Gladieux P."/>
            <person name="Hiltunen Thoren M."/>
            <person name="Johannesson H."/>
        </authorList>
    </citation>
    <scope>NUCLEOTIDE SEQUENCE</scope>
    <source>
        <strain evidence="2">CBS 508.74</strain>
    </source>
</reference>
<feature type="chain" id="PRO_5042930502" description="Secreted protein" evidence="1">
    <location>
        <begin position="22"/>
        <end position="297"/>
    </location>
</feature>